<gene>
    <name evidence="8 13" type="primary">hemA</name>
    <name evidence="13" type="ORF">ACFSW4_01535</name>
</gene>
<comment type="miscellaneous">
    <text evidence="8">During catalysis, the active site Cys acts as a nucleophile attacking the alpha-carbonyl group of tRNA-bound glutamate with the formation of a thioester intermediate between enzyme and glutamate, and the concomitant release of tRNA(Glu). The thioester intermediate is finally reduced by direct hydride transfer from NADPH, to form the product GSA.</text>
</comment>
<dbReference type="Gene3D" id="3.40.50.720">
    <property type="entry name" value="NAD(P)-binding Rossmann-like Domain"/>
    <property type="match status" value="1"/>
</dbReference>
<dbReference type="InterPro" id="IPR000343">
    <property type="entry name" value="4pyrrol_synth_GluRdtase"/>
</dbReference>
<dbReference type="PANTHER" id="PTHR43120">
    <property type="entry name" value="GLUTAMYL-TRNA REDUCTASE 1, CHLOROPLASTIC"/>
    <property type="match status" value="1"/>
</dbReference>
<dbReference type="SUPFAM" id="SSF69742">
    <property type="entry name" value="Glutamyl tRNA-reductase catalytic, N-terminal domain"/>
    <property type="match status" value="1"/>
</dbReference>
<dbReference type="Proteomes" id="UP001597452">
    <property type="component" value="Unassembled WGS sequence"/>
</dbReference>
<dbReference type="HAMAP" id="MF_00087">
    <property type="entry name" value="Glu_tRNA_reductase"/>
    <property type="match status" value="1"/>
</dbReference>
<dbReference type="Pfam" id="PF00745">
    <property type="entry name" value="GlutR_dimer"/>
    <property type="match status" value="1"/>
</dbReference>
<evidence type="ECO:0000256" key="9">
    <source>
        <dbReference type="RuleBase" id="RU000584"/>
    </source>
</evidence>
<evidence type="ECO:0000256" key="5">
    <source>
        <dbReference type="ARBA" id="ARBA00023002"/>
    </source>
</evidence>
<comment type="subunit">
    <text evidence="8">Homodimer.</text>
</comment>
<comment type="caution">
    <text evidence="13">The sequence shown here is derived from an EMBL/GenBank/DDBJ whole genome shotgun (WGS) entry which is preliminary data.</text>
</comment>
<evidence type="ECO:0000259" key="11">
    <source>
        <dbReference type="Pfam" id="PF01488"/>
    </source>
</evidence>
<comment type="pathway">
    <text evidence="1 8 9">Porphyrin-containing compound metabolism; protoporphyrin-IX biosynthesis; 5-aminolevulinate from L-glutamyl-tRNA(Glu): step 1/2.</text>
</comment>
<dbReference type="SUPFAM" id="SSF51735">
    <property type="entry name" value="NAD(P)-binding Rossmann-fold domains"/>
    <property type="match status" value="1"/>
</dbReference>
<evidence type="ECO:0000256" key="1">
    <source>
        <dbReference type="ARBA" id="ARBA00005059"/>
    </source>
</evidence>
<reference evidence="14" key="1">
    <citation type="journal article" date="2019" name="Int. J. Syst. Evol. Microbiol.">
        <title>The Global Catalogue of Microorganisms (GCM) 10K type strain sequencing project: providing services to taxonomists for standard genome sequencing and annotation.</title>
        <authorList>
            <consortium name="The Broad Institute Genomics Platform"/>
            <consortium name="The Broad Institute Genome Sequencing Center for Infectious Disease"/>
            <person name="Wu L."/>
            <person name="Ma J."/>
        </authorList>
    </citation>
    <scope>NUCLEOTIDE SEQUENCE [LARGE SCALE GENOMIC DNA]</scope>
    <source>
        <strain evidence="14">TISTR 1571</strain>
    </source>
</reference>
<keyword evidence="14" id="KW-1185">Reference proteome</keyword>
<evidence type="ECO:0000256" key="8">
    <source>
        <dbReference type="HAMAP-Rule" id="MF_00087"/>
    </source>
</evidence>
<dbReference type="InterPro" id="IPR018214">
    <property type="entry name" value="GluRdtase_CS"/>
</dbReference>
<dbReference type="CDD" id="cd05213">
    <property type="entry name" value="NAD_bind_Glutamyl_tRNA_reduct"/>
    <property type="match status" value="1"/>
</dbReference>
<dbReference type="PROSITE" id="PS00747">
    <property type="entry name" value="GLUTR"/>
    <property type="match status" value="1"/>
</dbReference>
<evidence type="ECO:0000256" key="3">
    <source>
        <dbReference type="ARBA" id="ARBA00012970"/>
    </source>
</evidence>
<dbReference type="GO" id="GO:0008883">
    <property type="term" value="F:glutamyl-tRNA reductase activity"/>
    <property type="evidence" value="ECO:0007669"/>
    <property type="project" value="UniProtKB-EC"/>
</dbReference>
<dbReference type="InterPro" id="IPR036291">
    <property type="entry name" value="NAD(P)-bd_dom_sf"/>
</dbReference>
<proteinExistence type="inferred from homology"/>
<feature type="site" description="Important for activity" evidence="8">
    <location>
        <position position="99"/>
    </location>
</feature>
<evidence type="ECO:0000256" key="4">
    <source>
        <dbReference type="ARBA" id="ARBA00022857"/>
    </source>
</evidence>
<feature type="domain" description="Quinate/shikimate 5-dehydrogenase/glutamyl-tRNA reductase" evidence="11">
    <location>
        <begin position="171"/>
        <end position="306"/>
    </location>
</feature>
<feature type="domain" description="Tetrapyrrole biosynthesis glutamyl-tRNA reductase dimerisation" evidence="10">
    <location>
        <begin position="321"/>
        <end position="419"/>
    </location>
</feature>
<evidence type="ECO:0000313" key="13">
    <source>
        <dbReference type="EMBL" id="MFD2637551.1"/>
    </source>
</evidence>
<sequence length="456" mass="51355">MHVIVVSLNYRTAPVELREQLAFKEDQVGDAMVALNQEKSILENVIVSTCNRTELYVVADQLHTGRYYVKRFVSNWFDVDLDEVTKHVEIYEDQDAIRHLFRVSAGLDSMVLGETQILGQVKQAFHVAQVREASGLIFNQLFKQAITAAKKGHRDTEIGEHAVSISYAAVELSKTIFGDLKNQHVVILGAGKMGELAVQNLHGSGVDRVTVVNRTFSKAEELANRFNGEAIPLENFESTLKDADILITSAGTQDYVLTKEQMSSLIKKRNGKPIFLVDIAVPRNLDPAINDLDSVFLYDIDDLQGIVDQNLSERQKAAAQIDEMIEAEMDEFEEWLTTLGVVPIISALRKKALTIQEQTMASIERKMPDLTAREKKVLNKHTKSIINQMLKEPILQAKEMAGEEHADDMLKLFIRVFGIDDEVEEELRKQNSKHQSHEEVSRSLPLSGLIQAIQHR</sequence>
<dbReference type="PANTHER" id="PTHR43120:SF1">
    <property type="entry name" value="GLUTAMYL-TRNA REDUCTASE 1, CHLOROPLASTIC"/>
    <property type="match status" value="1"/>
</dbReference>
<dbReference type="InterPro" id="IPR015896">
    <property type="entry name" value="4pyrrol_synth_GluRdtase_dimer"/>
</dbReference>
<dbReference type="InterPro" id="IPR006151">
    <property type="entry name" value="Shikm_DH/Glu-tRNA_Rdtase"/>
</dbReference>
<evidence type="ECO:0000256" key="2">
    <source>
        <dbReference type="ARBA" id="ARBA00005916"/>
    </source>
</evidence>
<dbReference type="RefSeq" id="WP_377327016.1">
    <property type="nucleotide sequence ID" value="NZ_JBHUMZ010000008.1"/>
</dbReference>
<name>A0ABW5Q6T0_9BACI</name>
<accession>A0ABW5Q6T0</accession>
<dbReference type="PIRSF" id="PIRSF000445">
    <property type="entry name" value="4pyrrol_synth_GluRdtase"/>
    <property type="match status" value="1"/>
</dbReference>
<dbReference type="Gene3D" id="3.30.460.30">
    <property type="entry name" value="Glutamyl-tRNA reductase, N-terminal domain"/>
    <property type="match status" value="1"/>
</dbReference>
<evidence type="ECO:0000259" key="12">
    <source>
        <dbReference type="Pfam" id="PF05201"/>
    </source>
</evidence>
<dbReference type="SUPFAM" id="SSF69075">
    <property type="entry name" value="Glutamyl tRNA-reductase dimerization domain"/>
    <property type="match status" value="1"/>
</dbReference>
<dbReference type="Pfam" id="PF01488">
    <property type="entry name" value="Shikimate_DH"/>
    <property type="match status" value="1"/>
</dbReference>
<dbReference type="InterPro" id="IPR015895">
    <property type="entry name" value="4pyrrol_synth_GluRdtase_N"/>
</dbReference>
<keyword evidence="6 8" id="KW-0627">Porphyrin biosynthesis</keyword>
<feature type="active site" description="Nucleophile" evidence="8">
    <location>
        <position position="50"/>
    </location>
</feature>
<dbReference type="EMBL" id="JBHUMZ010000008">
    <property type="protein sequence ID" value="MFD2637551.1"/>
    <property type="molecule type" value="Genomic_DNA"/>
</dbReference>
<evidence type="ECO:0000313" key="14">
    <source>
        <dbReference type="Proteomes" id="UP001597452"/>
    </source>
</evidence>
<dbReference type="Pfam" id="PF05201">
    <property type="entry name" value="GlutR_N"/>
    <property type="match status" value="1"/>
</dbReference>
<dbReference type="EC" id="1.2.1.70" evidence="3 8"/>
<comment type="similarity">
    <text evidence="2 8 9">Belongs to the glutamyl-tRNA reductase family.</text>
</comment>
<feature type="binding site" evidence="8">
    <location>
        <begin position="114"/>
        <end position="116"/>
    </location>
    <ligand>
        <name>substrate</name>
    </ligand>
</feature>
<feature type="binding site" evidence="8">
    <location>
        <begin position="189"/>
        <end position="194"/>
    </location>
    <ligand>
        <name>NADP(+)</name>
        <dbReference type="ChEBI" id="CHEBI:58349"/>
    </ligand>
</feature>
<dbReference type="NCBIfam" id="TIGR01035">
    <property type="entry name" value="hemA"/>
    <property type="match status" value="1"/>
</dbReference>
<dbReference type="InterPro" id="IPR036343">
    <property type="entry name" value="GluRdtase_N_sf"/>
</dbReference>
<evidence type="ECO:0000256" key="6">
    <source>
        <dbReference type="ARBA" id="ARBA00023244"/>
    </source>
</evidence>
<comment type="function">
    <text evidence="8">Catalyzes the NADPH-dependent reduction of glutamyl-tRNA(Glu) to glutamate 1-semialdehyde (GSA).</text>
</comment>
<dbReference type="InterPro" id="IPR036453">
    <property type="entry name" value="GluRdtase_dimer_dom_sf"/>
</dbReference>
<feature type="binding site" evidence="8">
    <location>
        <position position="109"/>
    </location>
    <ligand>
        <name>substrate</name>
    </ligand>
</feature>
<feature type="binding site" evidence="8">
    <location>
        <begin position="49"/>
        <end position="52"/>
    </location>
    <ligand>
        <name>substrate</name>
    </ligand>
</feature>
<feature type="binding site" evidence="8">
    <location>
        <position position="120"/>
    </location>
    <ligand>
        <name>substrate</name>
    </ligand>
</feature>
<comment type="catalytic activity">
    <reaction evidence="7 8 9">
        <text>(S)-4-amino-5-oxopentanoate + tRNA(Glu) + NADP(+) = L-glutamyl-tRNA(Glu) + NADPH + H(+)</text>
        <dbReference type="Rhea" id="RHEA:12344"/>
        <dbReference type="Rhea" id="RHEA-COMP:9663"/>
        <dbReference type="Rhea" id="RHEA-COMP:9680"/>
        <dbReference type="ChEBI" id="CHEBI:15378"/>
        <dbReference type="ChEBI" id="CHEBI:57501"/>
        <dbReference type="ChEBI" id="CHEBI:57783"/>
        <dbReference type="ChEBI" id="CHEBI:58349"/>
        <dbReference type="ChEBI" id="CHEBI:78442"/>
        <dbReference type="ChEBI" id="CHEBI:78520"/>
        <dbReference type="EC" id="1.2.1.70"/>
    </reaction>
</comment>
<keyword evidence="5 8" id="KW-0560">Oxidoreductase</keyword>
<comment type="domain">
    <text evidence="8">Possesses an unusual extended V-shaped dimeric structure with each monomer consisting of three distinct domains arranged along a curved 'spinal' alpha-helix. The N-terminal catalytic domain specifically recognizes the glutamate moiety of the substrate. The second domain is the NADPH-binding domain, and the third C-terminal domain is responsible for dimerization.</text>
</comment>
<organism evidence="13 14">
    <name type="scientific">Piscibacillus salipiscarius</name>
    <dbReference type="NCBI Taxonomy" id="299480"/>
    <lineage>
        <taxon>Bacteria</taxon>
        <taxon>Bacillati</taxon>
        <taxon>Bacillota</taxon>
        <taxon>Bacilli</taxon>
        <taxon>Bacillales</taxon>
        <taxon>Bacillaceae</taxon>
        <taxon>Piscibacillus</taxon>
    </lineage>
</organism>
<keyword evidence="4 8" id="KW-0521">NADP</keyword>
<evidence type="ECO:0000259" key="10">
    <source>
        <dbReference type="Pfam" id="PF00745"/>
    </source>
</evidence>
<evidence type="ECO:0000256" key="7">
    <source>
        <dbReference type="ARBA" id="ARBA00047464"/>
    </source>
</evidence>
<protein>
    <recommendedName>
        <fullName evidence="3 8">Glutamyl-tRNA reductase</fullName>
        <shortName evidence="8">GluTR</shortName>
        <ecNumber evidence="3 8">1.2.1.70</ecNumber>
    </recommendedName>
</protein>
<feature type="domain" description="Glutamyl-tRNA reductase N-terminal" evidence="12">
    <location>
        <begin position="6"/>
        <end position="156"/>
    </location>
</feature>